<evidence type="ECO:0000256" key="7">
    <source>
        <dbReference type="SAM" id="Phobius"/>
    </source>
</evidence>
<comment type="similarity">
    <text evidence="2">Belongs to the CPA3 antiporters (TC 2.A.63) subunit B family.</text>
</comment>
<evidence type="ECO:0000256" key="4">
    <source>
        <dbReference type="ARBA" id="ARBA00022692"/>
    </source>
</evidence>
<feature type="transmembrane region" description="Helical" evidence="7">
    <location>
        <begin position="89"/>
        <end position="112"/>
    </location>
</feature>
<evidence type="ECO:0000256" key="2">
    <source>
        <dbReference type="ARBA" id="ARBA00009425"/>
    </source>
</evidence>
<reference evidence="11" key="1">
    <citation type="submission" date="2018-06" db="EMBL/GenBank/DDBJ databases">
        <title>Aestuariibacter litoralis strain KCTC 52945T.</title>
        <authorList>
            <person name="Li X."/>
            <person name="Salam N."/>
            <person name="Li J.-L."/>
            <person name="Chen Y.-M."/>
            <person name="Yang Z.-W."/>
            <person name="Zhang L.-Y."/>
            <person name="Han M.-X."/>
            <person name="Xiao M."/>
            <person name="Li W.-J."/>
        </authorList>
    </citation>
    <scope>NUCLEOTIDE SEQUENCE [LARGE SCALE GENOMIC DNA]</scope>
    <source>
        <strain evidence="11">KCTC 52945</strain>
    </source>
</reference>
<feature type="transmembrane region" description="Helical" evidence="7">
    <location>
        <begin position="186"/>
        <end position="210"/>
    </location>
</feature>
<dbReference type="InterPro" id="IPR025383">
    <property type="entry name" value="MrpA_C/MbhD"/>
</dbReference>
<dbReference type="Pfam" id="PF13244">
    <property type="entry name" value="MbhD"/>
    <property type="match status" value="1"/>
</dbReference>
<keyword evidence="3" id="KW-1003">Cell membrane</keyword>
<feature type="transmembrane region" description="Helical" evidence="7">
    <location>
        <begin position="248"/>
        <end position="271"/>
    </location>
</feature>
<dbReference type="PANTHER" id="PTHR33932:SF4">
    <property type="entry name" value="NA(+)_H(+) ANTIPORTER SUBUNIT B"/>
    <property type="match status" value="1"/>
</dbReference>
<dbReference type="InterPro" id="IPR007182">
    <property type="entry name" value="MnhB"/>
</dbReference>
<feature type="transmembrane region" description="Helical" evidence="7">
    <location>
        <begin position="58"/>
        <end position="77"/>
    </location>
</feature>
<evidence type="ECO:0000259" key="8">
    <source>
        <dbReference type="Pfam" id="PF04039"/>
    </source>
</evidence>
<comment type="subcellular location">
    <subcellularLocation>
        <location evidence="1">Cell membrane</location>
        <topology evidence="1">Multi-pass membrane protein</topology>
    </subcellularLocation>
</comment>
<dbReference type="PANTHER" id="PTHR33932">
    <property type="entry name" value="NA(+)/H(+) ANTIPORTER SUBUNIT B"/>
    <property type="match status" value="1"/>
</dbReference>
<evidence type="ECO:0000259" key="9">
    <source>
        <dbReference type="Pfam" id="PF13244"/>
    </source>
</evidence>
<comment type="caution">
    <text evidence="10">The sequence shown here is derived from an EMBL/GenBank/DDBJ whole genome shotgun (WGS) entry which is preliminary data.</text>
</comment>
<sequence length="312" mass="32592">MMETGFDVVLALMLLGVGGWSIIARNMMTAVIIFIAYGLLLSLAWVRLHAVDVSLTEAAIGSGATGLLMVIAAHKVAGDSQRVVRLSRGFHVLAAVFATLVAIGIASLAFVLPGAPVSLAAPVLERLPESGLGNPVAGVLFVYRSFDTLLEKVVLLLALIGVWALARDQDWGGVPGLRLFQHPHSVLMLLARTLPPIGFVFAIYMTWAGADVPGGAFQGGTVLAAMWILVMVAGVRRVPRVSSPLLRLAIVAGPLVFLAIGFLGFVAPGVFLAYPDGLAKPLIVVMEVALTLSIAVILGLLIAGPPRAKDSA</sequence>
<evidence type="ECO:0000256" key="3">
    <source>
        <dbReference type="ARBA" id="ARBA00022475"/>
    </source>
</evidence>
<dbReference type="Pfam" id="PF04039">
    <property type="entry name" value="MnhB"/>
    <property type="match status" value="1"/>
</dbReference>
<feature type="domain" description="MrpA C-terminal/MbhD" evidence="9">
    <location>
        <begin position="13"/>
        <end position="75"/>
    </location>
</feature>
<dbReference type="RefSeq" id="WP_111197660.1">
    <property type="nucleotide sequence ID" value="NZ_QKVK01000003.1"/>
</dbReference>
<feature type="transmembrane region" description="Helical" evidence="7">
    <location>
        <begin position="30"/>
        <end position="46"/>
    </location>
</feature>
<evidence type="ECO:0000313" key="11">
    <source>
        <dbReference type="Proteomes" id="UP000248795"/>
    </source>
</evidence>
<keyword evidence="5 7" id="KW-1133">Transmembrane helix</keyword>
<keyword evidence="6 7" id="KW-0472">Membrane</keyword>
<feature type="transmembrane region" description="Helical" evidence="7">
    <location>
        <begin position="216"/>
        <end position="236"/>
    </location>
</feature>
<dbReference type="GO" id="GO:0005886">
    <property type="term" value="C:plasma membrane"/>
    <property type="evidence" value="ECO:0007669"/>
    <property type="project" value="UniProtKB-SubCell"/>
</dbReference>
<dbReference type="InterPro" id="IPR050622">
    <property type="entry name" value="CPA3_antiporter_subunitB"/>
</dbReference>
<gene>
    <name evidence="10" type="ORF">DK847_08265</name>
</gene>
<feature type="transmembrane region" description="Helical" evidence="7">
    <location>
        <begin position="149"/>
        <end position="166"/>
    </location>
</feature>
<evidence type="ECO:0000256" key="5">
    <source>
        <dbReference type="ARBA" id="ARBA00022989"/>
    </source>
</evidence>
<keyword evidence="4 7" id="KW-0812">Transmembrane</keyword>
<protein>
    <submittedName>
        <fullName evidence="10">Sodium:proton antiporter</fullName>
    </submittedName>
</protein>
<evidence type="ECO:0000256" key="1">
    <source>
        <dbReference type="ARBA" id="ARBA00004651"/>
    </source>
</evidence>
<keyword evidence="11" id="KW-1185">Reference proteome</keyword>
<dbReference type="AlphaFoldDB" id="A0A2W2API3"/>
<organism evidence="10 11">
    <name type="scientific">Aestuariivirga litoralis</name>
    <dbReference type="NCBI Taxonomy" id="2650924"/>
    <lineage>
        <taxon>Bacteria</taxon>
        <taxon>Pseudomonadati</taxon>
        <taxon>Pseudomonadota</taxon>
        <taxon>Alphaproteobacteria</taxon>
        <taxon>Hyphomicrobiales</taxon>
        <taxon>Aestuariivirgaceae</taxon>
        <taxon>Aestuariivirga</taxon>
    </lineage>
</organism>
<name>A0A2W2API3_9HYPH</name>
<feature type="transmembrane region" description="Helical" evidence="7">
    <location>
        <begin position="283"/>
        <end position="303"/>
    </location>
</feature>
<dbReference type="Proteomes" id="UP000248795">
    <property type="component" value="Unassembled WGS sequence"/>
</dbReference>
<evidence type="ECO:0000313" key="10">
    <source>
        <dbReference type="EMBL" id="PZF77305.1"/>
    </source>
</evidence>
<dbReference type="EMBL" id="QKVK01000003">
    <property type="protein sequence ID" value="PZF77305.1"/>
    <property type="molecule type" value="Genomic_DNA"/>
</dbReference>
<feature type="transmembrane region" description="Helical" evidence="7">
    <location>
        <begin position="6"/>
        <end position="23"/>
    </location>
</feature>
<feature type="domain" description="Na+/H+ antiporter MnhB subunit-related protein" evidence="8">
    <location>
        <begin position="187"/>
        <end position="298"/>
    </location>
</feature>
<evidence type="ECO:0000256" key="6">
    <source>
        <dbReference type="ARBA" id="ARBA00023136"/>
    </source>
</evidence>
<proteinExistence type="inferred from homology"/>
<accession>A0A2W2API3</accession>